<keyword evidence="1" id="KW-0472">Membrane</keyword>
<proteinExistence type="predicted"/>
<reference evidence="2" key="1">
    <citation type="journal article" date="2020" name="Nature">
        <title>Giant virus diversity and host interactions through global metagenomics.</title>
        <authorList>
            <person name="Schulz F."/>
            <person name="Roux S."/>
            <person name="Paez-Espino D."/>
            <person name="Jungbluth S."/>
            <person name="Walsh D.A."/>
            <person name="Denef V.J."/>
            <person name="McMahon K.D."/>
            <person name="Konstantinidis K.T."/>
            <person name="Eloe-Fadrosh E.A."/>
            <person name="Kyrpides N.C."/>
            <person name="Woyke T."/>
        </authorList>
    </citation>
    <scope>NUCLEOTIDE SEQUENCE</scope>
    <source>
        <strain evidence="2">GVMAG-M-3300021354-14</strain>
    </source>
</reference>
<evidence type="ECO:0000313" key="2">
    <source>
        <dbReference type="EMBL" id="QHT05072.1"/>
    </source>
</evidence>
<sequence>METTTLILFVMVVLALVFALFASGVIIYTFIKGDGPPRPLAMKTVLATDKQNVTYGAKNTELFVGAQRIKNGVTVNGHYYATGTTFAVVNQLQESKIFQVTATGVLPVSHQAETPLTSSHPIIQMSVVNEDTVRSAFNQYNSAIIFPGAYGRDILGTLSGVSNNILDKIGLLDLPEIDTSQFNTTVPGLVQDSSFSEMLLGTLQYFKKAPAYTIHDFIYATNRSALFYNKATTPTVTVTFPIGVVFQSYYAWSIDNTDIMTITTAEGAANGDSYVLRGISKITNLIEKNDTNYIVLSTGQTLLAEVLVGFDGSNITLDSSNRPVVTVTVTAPDPVVDIGPQAADFACYYCVRVRGILVSGYPNL</sequence>
<dbReference type="AlphaFoldDB" id="A0A6C0CLP6"/>
<evidence type="ECO:0000256" key="1">
    <source>
        <dbReference type="SAM" id="Phobius"/>
    </source>
</evidence>
<keyword evidence="1" id="KW-0812">Transmembrane</keyword>
<dbReference type="EMBL" id="MN739449">
    <property type="protein sequence ID" value="QHT05072.1"/>
    <property type="molecule type" value="Genomic_DNA"/>
</dbReference>
<keyword evidence="1" id="KW-1133">Transmembrane helix</keyword>
<accession>A0A6C0CLP6</accession>
<feature type="transmembrane region" description="Helical" evidence="1">
    <location>
        <begin position="6"/>
        <end position="31"/>
    </location>
</feature>
<organism evidence="2">
    <name type="scientific">viral metagenome</name>
    <dbReference type="NCBI Taxonomy" id="1070528"/>
    <lineage>
        <taxon>unclassified sequences</taxon>
        <taxon>metagenomes</taxon>
        <taxon>organismal metagenomes</taxon>
    </lineage>
</organism>
<protein>
    <submittedName>
        <fullName evidence="2">Uncharacterized protein</fullName>
    </submittedName>
</protein>
<name>A0A6C0CLP6_9ZZZZ</name>